<accession>A0ABQ7GFM6</accession>
<evidence type="ECO:0000313" key="2">
    <source>
        <dbReference type="Proteomes" id="UP000815325"/>
    </source>
</evidence>
<sequence length="173" mass="19348">MRTFAPPTPMQVWLEFLQPPSSREVDLTEAVLKAWFMVGKLGGYNSQNLQVGSETQTVFFFKGDLAKAVLKAWFMTAGRTCRSAVRPRLLHWMLALGCDELSLPQATSVIVPQGIQLARTTSCSFKCCFLYCNSLILAVQVWPQHIISTSATPVWWLLTRELAFPTCALACFP</sequence>
<proteinExistence type="predicted"/>
<evidence type="ECO:0000313" key="1">
    <source>
        <dbReference type="EMBL" id="KAF5833414.1"/>
    </source>
</evidence>
<dbReference type="PANTHER" id="PTHR46737">
    <property type="entry name" value="OS02G0827600 PROTEIN"/>
    <property type="match status" value="1"/>
</dbReference>
<organism evidence="1 2">
    <name type="scientific">Dunaliella salina</name>
    <name type="common">Green alga</name>
    <name type="synonym">Protococcus salinus</name>
    <dbReference type="NCBI Taxonomy" id="3046"/>
    <lineage>
        <taxon>Eukaryota</taxon>
        <taxon>Viridiplantae</taxon>
        <taxon>Chlorophyta</taxon>
        <taxon>core chlorophytes</taxon>
        <taxon>Chlorophyceae</taxon>
        <taxon>CS clade</taxon>
        <taxon>Chlamydomonadales</taxon>
        <taxon>Dunaliellaceae</taxon>
        <taxon>Dunaliella</taxon>
    </lineage>
</organism>
<keyword evidence="2" id="KW-1185">Reference proteome</keyword>
<evidence type="ECO:0008006" key="3">
    <source>
        <dbReference type="Google" id="ProtNLM"/>
    </source>
</evidence>
<gene>
    <name evidence="1" type="ORF">DUNSADRAFT_10283</name>
</gene>
<dbReference type="Pfam" id="PF12049">
    <property type="entry name" value="DUF3531"/>
    <property type="match status" value="1"/>
</dbReference>
<dbReference type="EMBL" id="MU069812">
    <property type="protein sequence ID" value="KAF5833414.1"/>
    <property type="molecule type" value="Genomic_DNA"/>
</dbReference>
<dbReference type="PANTHER" id="PTHR46737:SF2">
    <property type="entry name" value="OS02G0827600 PROTEIN"/>
    <property type="match status" value="1"/>
</dbReference>
<dbReference type="InterPro" id="IPR021920">
    <property type="entry name" value="DUF3531"/>
</dbReference>
<name>A0ABQ7GFM6_DUNSA</name>
<dbReference type="Proteomes" id="UP000815325">
    <property type="component" value="Unassembled WGS sequence"/>
</dbReference>
<protein>
    <recommendedName>
        <fullName evidence="3">LAGLIDADG homing endonuclease</fullName>
    </recommendedName>
</protein>
<comment type="caution">
    <text evidence="1">The sequence shown here is derived from an EMBL/GenBank/DDBJ whole genome shotgun (WGS) entry which is preliminary data.</text>
</comment>
<reference evidence="1" key="1">
    <citation type="submission" date="2017-08" db="EMBL/GenBank/DDBJ databases">
        <authorList>
            <person name="Polle J.E."/>
            <person name="Barry K."/>
            <person name="Cushman J."/>
            <person name="Schmutz J."/>
            <person name="Tran D."/>
            <person name="Hathwaick L.T."/>
            <person name="Yim W.C."/>
            <person name="Jenkins J."/>
            <person name="Mckie-Krisberg Z.M."/>
            <person name="Prochnik S."/>
            <person name="Lindquist E."/>
            <person name="Dockter R.B."/>
            <person name="Adam C."/>
            <person name="Molina H."/>
            <person name="Bunkerborg J."/>
            <person name="Jin E."/>
            <person name="Buchheim M."/>
            <person name="Magnuson J."/>
        </authorList>
    </citation>
    <scope>NUCLEOTIDE SEQUENCE</scope>
    <source>
        <strain evidence="1">CCAP 19/18</strain>
    </source>
</reference>